<gene>
    <name evidence="2" type="ORF">M9458_010557</name>
</gene>
<evidence type="ECO:0000313" key="2">
    <source>
        <dbReference type="EMBL" id="KAL0192261.1"/>
    </source>
</evidence>
<dbReference type="Proteomes" id="UP001529510">
    <property type="component" value="Unassembled WGS sequence"/>
</dbReference>
<accession>A0ABD0R1F5</accession>
<dbReference type="AlphaFoldDB" id="A0ABD0R1F5"/>
<reference evidence="2 3" key="1">
    <citation type="submission" date="2024-05" db="EMBL/GenBank/DDBJ databases">
        <title>Genome sequencing and assembly of Indian major carp, Cirrhinus mrigala (Hamilton, 1822).</title>
        <authorList>
            <person name="Mohindra V."/>
            <person name="Chowdhury L.M."/>
            <person name="Lal K."/>
            <person name="Jena J.K."/>
        </authorList>
    </citation>
    <scope>NUCLEOTIDE SEQUENCE [LARGE SCALE GENOMIC DNA]</scope>
    <source>
        <strain evidence="2">CM1030</strain>
        <tissue evidence="2">Blood</tissue>
    </source>
</reference>
<proteinExistence type="predicted"/>
<name>A0ABD0R1F5_CIRMR</name>
<evidence type="ECO:0000313" key="3">
    <source>
        <dbReference type="Proteomes" id="UP001529510"/>
    </source>
</evidence>
<keyword evidence="3" id="KW-1185">Reference proteome</keyword>
<protein>
    <recommendedName>
        <fullName evidence="4">Nuclear pore complex protein Nup214 phenylalanine-glycine (FG) domain-containing protein</fullName>
    </recommendedName>
</protein>
<feature type="non-terminal residue" evidence="2">
    <location>
        <position position="58"/>
    </location>
</feature>
<feature type="compositionally biased region" description="Polar residues" evidence="1">
    <location>
        <begin position="49"/>
        <end position="58"/>
    </location>
</feature>
<feature type="region of interest" description="Disordered" evidence="1">
    <location>
        <begin position="32"/>
        <end position="58"/>
    </location>
</feature>
<evidence type="ECO:0008006" key="4">
    <source>
        <dbReference type="Google" id="ProtNLM"/>
    </source>
</evidence>
<organism evidence="2 3">
    <name type="scientific">Cirrhinus mrigala</name>
    <name type="common">Mrigala</name>
    <dbReference type="NCBI Taxonomy" id="683832"/>
    <lineage>
        <taxon>Eukaryota</taxon>
        <taxon>Metazoa</taxon>
        <taxon>Chordata</taxon>
        <taxon>Craniata</taxon>
        <taxon>Vertebrata</taxon>
        <taxon>Euteleostomi</taxon>
        <taxon>Actinopterygii</taxon>
        <taxon>Neopterygii</taxon>
        <taxon>Teleostei</taxon>
        <taxon>Ostariophysi</taxon>
        <taxon>Cypriniformes</taxon>
        <taxon>Cyprinidae</taxon>
        <taxon>Labeoninae</taxon>
        <taxon>Labeonini</taxon>
        <taxon>Cirrhinus</taxon>
    </lineage>
</organism>
<comment type="caution">
    <text evidence="2">The sequence shown here is derived from an EMBL/GenBank/DDBJ whole genome shotgun (WGS) entry which is preliminary data.</text>
</comment>
<feature type="compositionally biased region" description="Low complexity" evidence="1">
    <location>
        <begin position="32"/>
        <end position="42"/>
    </location>
</feature>
<feature type="non-terminal residue" evidence="2">
    <location>
        <position position="1"/>
    </location>
</feature>
<sequence>AGFGSAPVFGSPPTFGGSPAFGGSAGFGSAPSFSSPLGSTSGKVFGEGTTASNVGGFG</sequence>
<dbReference type="EMBL" id="JAMKFB020000005">
    <property type="protein sequence ID" value="KAL0192261.1"/>
    <property type="molecule type" value="Genomic_DNA"/>
</dbReference>
<evidence type="ECO:0000256" key="1">
    <source>
        <dbReference type="SAM" id="MobiDB-lite"/>
    </source>
</evidence>